<accession>A0A7H4M1W3</accession>
<sequence length="84" mass="9723">MLLGLILRQRRSSPEDDVKATQYFKESSALSRTGYAEYWAGMLFQQGEKGFIEPNKQKALHWLNVSCQEGFDTGCEEFDRISKR</sequence>
<comment type="caution">
    <text evidence="1">The sequence shown here is derived from an EMBL/GenBank/DDBJ whole genome shotgun (WGS) entry which is preliminary data.</text>
</comment>
<gene>
    <name evidence="1" type="ORF">NCTC11694_03606</name>
</gene>
<protein>
    <submittedName>
        <fullName evidence="1">Sel1 repeat protein</fullName>
    </submittedName>
</protein>
<dbReference type="AlphaFoldDB" id="A0A7H4M1W3"/>
<dbReference type="Proteomes" id="UP000255050">
    <property type="component" value="Unassembled WGS sequence"/>
</dbReference>
<dbReference type="EMBL" id="UGJR01000002">
    <property type="protein sequence ID" value="STR42389.1"/>
    <property type="molecule type" value="Genomic_DNA"/>
</dbReference>
<dbReference type="Gene3D" id="1.25.40.740">
    <property type="match status" value="1"/>
</dbReference>
<evidence type="ECO:0000313" key="1">
    <source>
        <dbReference type="EMBL" id="STR42389.1"/>
    </source>
</evidence>
<organism evidence="1 2">
    <name type="scientific">Klebsiella michiganensis</name>
    <dbReference type="NCBI Taxonomy" id="1134687"/>
    <lineage>
        <taxon>Bacteria</taxon>
        <taxon>Pseudomonadati</taxon>
        <taxon>Pseudomonadota</taxon>
        <taxon>Gammaproteobacteria</taxon>
        <taxon>Enterobacterales</taxon>
        <taxon>Enterobacteriaceae</taxon>
        <taxon>Klebsiella/Raoultella group</taxon>
        <taxon>Klebsiella</taxon>
    </lineage>
</organism>
<name>A0A7H4M1W3_9ENTR</name>
<dbReference type="SUPFAM" id="SSF81901">
    <property type="entry name" value="HCP-like"/>
    <property type="match status" value="1"/>
</dbReference>
<proteinExistence type="predicted"/>
<reference evidence="1 2" key="1">
    <citation type="submission" date="2018-06" db="EMBL/GenBank/DDBJ databases">
        <authorList>
            <consortium name="Pathogen Informatics"/>
            <person name="Doyle S."/>
        </authorList>
    </citation>
    <scope>NUCLEOTIDE SEQUENCE [LARGE SCALE GENOMIC DNA]</scope>
    <source>
        <strain evidence="1 2">NCTC11694</strain>
    </source>
</reference>
<evidence type="ECO:0000313" key="2">
    <source>
        <dbReference type="Proteomes" id="UP000255050"/>
    </source>
</evidence>